<accession>A0A427AYD8</accession>
<dbReference type="InterPro" id="IPR001360">
    <property type="entry name" value="Glyco_hydro_1"/>
</dbReference>
<comment type="caution">
    <text evidence="3">The sequence shown here is derived from an EMBL/GenBank/DDBJ whole genome shotgun (WGS) entry which is preliminary data.</text>
</comment>
<proteinExistence type="inferred from homology"/>
<evidence type="ECO:0000313" key="4">
    <source>
        <dbReference type="Proteomes" id="UP000287651"/>
    </source>
</evidence>
<gene>
    <name evidence="3" type="ORF">B296_00022338</name>
</gene>
<dbReference type="GO" id="GO:0008422">
    <property type="term" value="F:beta-glucosidase activity"/>
    <property type="evidence" value="ECO:0007669"/>
    <property type="project" value="UniProtKB-ARBA"/>
</dbReference>
<dbReference type="Pfam" id="PF00232">
    <property type="entry name" value="Glyco_hydro_1"/>
    <property type="match status" value="1"/>
</dbReference>
<evidence type="ECO:0000256" key="1">
    <source>
        <dbReference type="ARBA" id="ARBA00010838"/>
    </source>
</evidence>
<dbReference type="PANTHER" id="PTHR10353:SF302">
    <property type="entry name" value="BETA-GLUCOSIDASE 40"/>
    <property type="match status" value="1"/>
</dbReference>
<organism evidence="3 4">
    <name type="scientific">Ensete ventricosum</name>
    <name type="common">Abyssinian banana</name>
    <name type="synonym">Musa ensete</name>
    <dbReference type="NCBI Taxonomy" id="4639"/>
    <lineage>
        <taxon>Eukaryota</taxon>
        <taxon>Viridiplantae</taxon>
        <taxon>Streptophyta</taxon>
        <taxon>Embryophyta</taxon>
        <taxon>Tracheophyta</taxon>
        <taxon>Spermatophyta</taxon>
        <taxon>Magnoliopsida</taxon>
        <taxon>Liliopsida</taxon>
        <taxon>Zingiberales</taxon>
        <taxon>Musaceae</taxon>
        <taxon>Ensete</taxon>
    </lineage>
</organism>
<dbReference type="GO" id="GO:0005975">
    <property type="term" value="P:carbohydrate metabolic process"/>
    <property type="evidence" value="ECO:0007669"/>
    <property type="project" value="InterPro"/>
</dbReference>
<dbReference type="Proteomes" id="UP000287651">
    <property type="component" value="Unassembled WGS sequence"/>
</dbReference>
<sequence length="178" mass="19862">MSPTPSRSKAMMWDSKPLGAAPLSFGYSAGQGTQQLSLTLLPIMFFYRMPQSLTFTGESISCICILKFIQWNDRFMDPLFFGDYPSSMRKRVGNRLPSFTTAEAALVKGSLDFVGVNHYTTYYAKHNSTNIIGILLNDTLADSGAMTLPFKNGKAIGHRVYFNEAEIVISPRYHLVLI</sequence>
<evidence type="ECO:0000256" key="2">
    <source>
        <dbReference type="RuleBase" id="RU003690"/>
    </source>
</evidence>
<evidence type="ECO:0000313" key="3">
    <source>
        <dbReference type="EMBL" id="RRT81284.1"/>
    </source>
</evidence>
<dbReference type="SUPFAM" id="SSF51445">
    <property type="entry name" value="(Trans)glycosidases"/>
    <property type="match status" value="1"/>
</dbReference>
<dbReference type="PANTHER" id="PTHR10353">
    <property type="entry name" value="GLYCOSYL HYDROLASE"/>
    <property type="match status" value="1"/>
</dbReference>
<dbReference type="Gene3D" id="3.20.20.80">
    <property type="entry name" value="Glycosidases"/>
    <property type="match status" value="1"/>
</dbReference>
<name>A0A427AYD8_ENSVE</name>
<comment type="similarity">
    <text evidence="1 2">Belongs to the glycosyl hydrolase 1 family.</text>
</comment>
<evidence type="ECO:0008006" key="5">
    <source>
        <dbReference type="Google" id="ProtNLM"/>
    </source>
</evidence>
<dbReference type="AlphaFoldDB" id="A0A427AYD8"/>
<dbReference type="InterPro" id="IPR017853">
    <property type="entry name" value="GH"/>
</dbReference>
<reference evidence="3 4" key="1">
    <citation type="journal article" date="2014" name="Agronomy (Basel)">
        <title>A Draft Genome Sequence for Ensete ventricosum, the Drought-Tolerant Tree Against Hunger.</title>
        <authorList>
            <person name="Harrison J."/>
            <person name="Moore K.A."/>
            <person name="Paszkiewicz K."/>
            <person name="Jones T."/>
            <person name="Grant M."/>
            <person name="Ambacheew D."/>
            <person name="Muzemil S."/>
            <person name="Studholme D.J."/>
        </authorList>
    </citation>
    <scope>NUCLEOTIDE SEQUENCE [LARGE SCALE GENOMIC DNA]</scope>
</reference>
<dbReference type="EMBL" id="AMZH03000947">
    <property type="protein sequence ID" value="RRT81284.1"/>
    <property type="molecule type" value="Genomic_DNA"/>
</dbReference>
<protein>
    <recommendedName>
        <fullName evidence="5">4-hydroxy-7-methoxy-3-oxo-3,4-dihydro-2H-1,4-benzoxazin-2-yl glucosidebeta-D-glucosidase</fullName>
    </recommendedName>
</protein>